<dbReference type="NCBIfam" id="TIGR01901">
    <property type="entry name" value="adhes_NPXG"/>
    <property type="match status" value="1"/>
</dbReference>
<evidence type="ECO:0000259" key="4">
    <source>
        <dbReference type="SMART" id="SM00560"/>
    </source>
</evidence>
<dbReference type="SMART" id="SM00560">
    <property type="entry name" value="LamGL"/>
    <property type="match status" value="1"/>
</dbReference>
<protein>
    <submittedName>
        <fullName evidence="6">Filamentous hemagglutinin N-terminal domain-containing protein</fullName>
    </submittedName>
</protein>
<accession>A0A9Q9ST95</accession>
<gene>
    <name evidence="6" type="ORF">BJP36_43335</name>
</gene>
<reference evidence="6" key="2">
    <citation type="submission" date="2022-10" db="EMBL/GenBank/DDBJ databases">
        <authorList>
            <person name="Ngo T.-E."/>
        </authorList>
    </citation>
    <scope>NUCLEOTIDE SEQUENCE</scope>
    <source>
        <strain evidence="6">JHB</strain>
    </source>
</reference>
<dbReference type="Pfam" id="PF13385">
    <property type="entry name" value="Laminin_G_3"/>
    <property type="match status" value="1"/>
</dbReference>
<dbReference type="Pfam" id="PF05860">
    <property type="entry name" value="TPS"/>
    <property type="match status" value="1"/>
</dbReference>
<feature type="domain" description="LamG-like jellyroll fold" evidence="4">
    <location>
        <begin position="1415"/>
        <end position="1552"/>
    </location>
</feature>
<dbReference type="Proteomes" id="UP000176944">
    <property type="component" value="Chromosome"/>
</dbReference>
<feature type="compositionally biased region" description="Basic and acidic residues" evidence="3">
    <location>
        <begin position="1022"/>
        <end position="1039"/>
    </location>
</feature>
<evidence type="ECO:0000256" key="2">
    <source>
        <dbReference type="ARBA" id="ARBA00023157"/>
    </source>
</evidence>
<dbReference type="SMART" id="SM00912">
    <property type="entry name" value="Haemagg_act"/>
    <property type="match status" value="1"/>
</dbReference>
<dbReference type="InterPro" id="IPR011050">
    <property type="entry name" value="Pectin_lyase_fold/virulence"/>
</dbReference>
<dbReference type="InterPro" id="IPR008638">
    <property type="entry name" value="FhaB/CdiA-like_TPS"/>
</dbReference>
<proteinExistence type="predicted"/>
<dbReference type="InterPro" id="IPR013320">
    <property type="entry name" value="ConA-like_dom_sf"/>
</dbReference>
<evidence type="ECO:0000256" key="1">
    <source>
        <dbReference type="ARBA" id="ARBA00022729"/>
    </source>
</evidence>
<evidence type="ECO:0000313" key="6">
    <source>
        <dbReference type="EMBL" id="WAN69197.1"/>
    </source>
</evidence>
<feature type="region of interest" description="Disordered" evidence="3">
    <location>
        <begin position="1787"/>
        <end position="1846"/>
    </location>
</feature>
<feature type="compositionally biased region" description="Polar residues" evidence="3">
    <location>
        <begin position="1792"/>
        <end position="1817"/>
    </location>
</feature>
<name>A0A9Q9ST95_MOOP1</name>
<dbReference type="Gene3D" id="2.160.20.10">
    <property type="entry name" value="Single-stranded right-handed beta-helix, Pectin lyase-like"/>
    <property type="match status" value="3"/>
</dbReference>
<dbReference type="InterPro" id="IPR012334">
    <property type="entry name" value="Pectin_lyas_fold"/>
</dbReference>
<sequence>MWEYVTSNPDNCPNLRYPDKIFLPRLPRCAYSRRIKFATGRTAPDSLGALSVMASNPSPSRVAPLPTPDSRLPKLKSTNNWYNYPEAISSNNLKLNMGAAKPVITLTAGWARAMAIALGGVTLTMSGNYALADIFPDGTLGSEGSVVIPNTTVRGEIGDVIEGGAKRGSNLFHSFKEFNVGELQRVYFANPSGIENILSRVTGSNISNILGTLGVDGSANLFLLNPNGIVFGHNARLDVAGSFFASTANSLVFADGQEFSATSPEAPPLLTINITPGLQYGKYDPRTRITNAGNLTVGQDLTLAAGNLDLQGQLEAGRDLTLFGKDTVSIRDSIAQPFIANAGGLLLIQGNQSINIAAHNHTDSGLFAGADLRLRSHNPVAGDAHYTAGGSFSIEQLDGLPGNLLSPHDPIILANGDVSLGNYTGASLHILAGGSVTVGDLEINSTDTADNAISPNNSNPFLASLANVTLSDQAGTSIVIDGSSQPTLDIRAGIDWSLLGGFPGNSDTGNLGSNFGTAATSADITIGDISIQAPNGLVFLTNQYQPNGSNPSNKLEIGTLRTDDDFGGFVGNSGDVIIDYRGGIEISDRINTSSATGNAGQIKLITFDDITLDNSDIITSTSNAGQAGDITIETGSFTARRGARIRTNSNSQADAGDITITASGAVSIDGRNGTEANNNGTELVSRLDNGGIGKSGDITIKGDSVSVTESAVLDARLRGEGSAGNINIEARQVIFEGAPRAKNSRGNENEASSEARVNVERGATGQGGTITIKTESLSILDGARLSADLNGKGTGGNIEIEASDSVTVSGRTGNRFSRIRSNVGEFVRQDAVGNGGNITIRTGSLSLTQSGQIQANTNGTGDAGQITIVADDTVTLEGQATRGRNAGIFNNIERNATGNSGGISITTGSLFINQNGSLESRIRARDEGERNGGDITITAKDQVILDKNINSIRTEVEADAIGDAGNTLIDAESVTIKNGARVVADTLGKGDAGEITIKARNTVTIDGIASNGNISSGLRSRVGPDREDPRFRNQSKAEGDGGQITIEAKSVFVTNGGQVSTEINDIGNAGNISIIAEEEVIFDGAARNEDGDTFSSIIFSRVRPEAEGDGGNVFIEAGSVSFTNGAVVISNTRGQGKGGDVEIIARDRVLVDGFSELIGANTNSGIVSDVLSDGKKDGGQIKITVEEGSLAITGGARLASGTEGEGNGGDLIIKVRDQVLIDGVGMNDKPSRILTGVGPRTIEGNGGSIIIEANSIEVTDGARLGAGTSGNGKGGDINLTGSNTVTVDNAVIQTRVEEGATGNGGDINITTSSLSLINGGRVEAGTFGVSQAALTSESYQNIVQRDQPVAYWRLDETTSITAVDSSGNGFNGTYRNGVTQGVSGVSGTAGEFDGNNDDVDVGIIAPGSELDISNQSFTVEAWVKPNELKEQSYVGIHPSNNRNDGNGDSLYFRVTSRGSVRFGDFPKDLETPGNIIEPNTWYHIVATYDQDSNTNTIFVDGREVISNNQGAFESQNPRVLIGNWTRGNGGFNQPFNGVIDEVAVYDEALSRESITSHFLLGQLNLGVSPESLPDGGANAGNIKVNATDQITISGVSPTNSDLASGLVSSSSGDFSGEAGTITINDTDSLKVEDRGIITVSSNKGVAGNLDITANSLLLNNGRLFAATANSNSDASAGNITLNVSDLIQLKNESLISAQALSGATGGNIRINKNPFLIAFPPTGPNGSDIIAKSDEGKGGEITINAFSIFGDIEERRAIDGNRTNDIDASGGTDSGEVDINTENDFLEREPNSLPTDPAQSQFDQRCQPSNSTGSRFINTGRGGIPPRPGQISSNSNWEDIRRPTPRGRYRSRTALVKPPVQPPTTPKPKRIIEAQGIMIDADGNIFLTAYPTTVTPDGFRQVSRSCYLR</sequence>
<dbReference type="InterPro" id="IPR006558">
    <property type="entry name" value="LamG-like"/>
</dbReference>
<dbReference type="EMBL" id="CP017708">
    <property type="protein sequence ID" value="WAN69197.1"/>
    <property type="molecule type" value="Genomic_DNA"/>
</dbReference>
<dbReference type="SUPFAM" id="SSF51126">
    <property type="entry name" value="Pectin lyase-like"/>
    <property type="match status" value="4"/>
</dbReference>
<dbReference type="SUPFAM" id="SSF49899">
    <property type="entry name" value="Concanavalin A-like lectins/glucanases"/>
    <property type="match status" value="1"/>
</dbReference>
<feature type="region of interest" description="Disordered" evidence="3">
    <location>
        <begin position="1014"/>
        <end position="1040"/>
    </location>
</feature>
<dbReference type="Gene3D" id="2.60.120.200">
    <property type="match status" value="1"/>
</dbReference>
<keyword evidence="2" id="KW-1015">Disulfide bond</keyword>
<evidence type="ECO:0000256" key="3">
    <source>
        <dbReference type="SAM" id="MobiDB-lite"/>
    </source>
</evidence>
<organism evidence="6">
    <name type="scientific">Moorena producens (strain JHB)</name>
    <dbReference type="NCBI Taxonomy" id="1454205"/>
    <lineage>
        <taxon>Bacteria</taxon>
        <taxon>Bacillati</taxon>
        <taxon>Cyanobacteriota</taxon>
        <taxon>Cyanophyceae</taxon>
        <taxon>Coleofasciculales</taxon>
        <taxon>Coleofasciculaceae</taxon>
        <taxon>Moorena</taxon>
    </lineage>
</organism>
<evidence type="ECO:0000259" key="5">
    <source>
        <dbReference type="SMART" id="SM00912"/>
    </source>
</evidence>
<reference evidence="6" key="1">
    <citation type="journal article" date="2017" name="Proc. Natl. Acad. Sci. U.S.A.">
        <title>Comparative genomics uncovers the prolific and distinctive metabolic potential of the cyanobacterial genus Moorea.</title>
        <authorList>
            <person name="Leao T."/>
            <person name="Castelao G."/>
            <person name="Korobeynikov A."/>
            <person name="Monroe E.A."/>
            <person name="Podell S."/>
            <person name="Glukhov E."/>
            <person name="Allen E.E."/>
            <person name="Gerwick W.H."/>
            <person name="Gerwick L."/>
        </authorList>
    </citation>
    <scope>NUCLEOTIDE SEQUENCE</scope>
    <source>
        <strain evidence="6">JHB</strain>
    </source>
</reference>
<feature type="domain" description="Filamentous haemagglutinin FhaB/tRNA nuclease CdiA-like TPS" evidence="5">
    <location>
        <begin position="143"/>
        <end position="254"/>
    </location>
</feature>
<keyword evidence="1" id="KW-0732">Signal</keyword>